<evidence type="ECO:0000256" key="1">
    <source>
        <dbReference type="SAM" id="Coils"/>
    </source>
</evidence>
<dbReference type="EMBL" id="JAOPGA020001346">
    <property type="protein sequence ID" value="KAL0487484.1"/>
    <property type="molecule type" value="Genomic_DNA"/>
</dbReference>
<feature type="coiled-coil region" evidence="1">
    <location>
        <begin position="156"/>
        <end position="183"/>
    </location>
</feature>
<keyword evidence="3" id="KW-1185">Reference proteome</keyword>
<comment type="caution">
    <text evidence="2">The sequence shown here is derived from an EMBL/GenBank/DDBJ whole genome shotgun (WGS) entry which is preliminary data.</text>
</comment>
<dbReference type="AlphaFoldDB" id="A0AAW2ZFQ2"/>
<proteinExistence type="predicted"/>
<name>A0AAW2ZFQ2_9EUKA</name>
<dbReference type="Proteomes" id="UP001431209">
    <property type="component" value="Unassembled WGS sequence"/>
</dbReference>
<sequence>MIHHYRALQSNKDCYVAPWIVQPMMLNPPPNGPFRTPIPGEIILPSDKYKAQIERYSAFGQELSSSGLAHDFAAREIDRAAARVKELMRQDDTLKLREAIKIFDREYDHEKRMQKREKELLREDAIRNGEVFTVLDSFQLLKLIKDAQREQLLGRDEKLEKALEIALNRREEVKKNLTESQINVLEQTNVRATEDDYEEAEGSDDEVDLPNRLLPFERINFPSQEILKLTTHHLRKRIYLSKKIIEVVKDIHEFRFSEKKMDPKYSPHILDFLYAYMKAYNINTSKDDAKDTRNKSGIWRHSVRLFTYEFEKYKHAASVDLDTSGTLERIGLPQKVKRSIAAEEAILRKGVKKPDFGYILTALEGKPHIRHDELKADLKFIESVFFDYQLSLILGPYLESSFKMTHRVETVSKEEEETDRKLKGEDEKQKILRRIDKVEGMRDVMQHILSQHRLGVNTSLKDAYQVRGINY</sequence>
<gene>
    <name evidence="2" type="ORF">AKO1_004185</name>
</gene>
<accession>A0AAW2ZFQ2</accession>
<evidence type="ECO:0000313" key="3">
    <source>
        <dbReference type="Proteomes" id="UP001431209"/>
    </source>
</evidence>
<evidence type="ECO:0000313" key="2">
    <source>
        <dbReference type="EMBL" id="KAL0487484.1"/>
    </source>
</evidence>
<reference evidence="2 3" key="1">
    <citation type="submission" date="2024-03" db="EMBL/GenBank/DDBJ databases">
        <title>The Acrasis kona genome and developmental transcriptomes reveal deep origins of eukaryotic multicellular pathways.</title>
        <authorList>
            <person name="Sheikh S."/>
            <person name="Fu C.-J."/>
            <person name="Brown M.W."/>
            <person name="Baldauf S.L."/>
        </authorList>
    </citation>
    <scope>NUCLEOTIDE SEQUENCE [LARGE SCALE GENOMIC DNA]</scope>
    <source>
        <strain evidence="2 3">ATCC MYA-3509</strain>
    </source>
</reference>
<keyword evidence="1" id="KW-0175">Coiled coil</keyword>
<organism evidence="2 3">
    <name type="scientific">Acrasis kona</name>
    <dbReference type="NCBI Taxonomy" id="1008807"/>
    <lineage>
        <taxon>Eukaryota</taxon>
        <taxon>Discoba</taxon>
        <taxon>Heterolobosea</taxon>
        <taxon>Tetramitia</taxon>
        <taxon>Eutetramitia</taxon>
        <taxon>Acrasidae</taxon>
        <taxon>Acrasis</taxon>
    </lineage>
</organism>
<protein>
    <submittedName>
        <fullName evidence="2">PriA</fullName>
    </submittedName>
</protein>